<evidence type="ECO:0000313" key="2">
    <source>
        <dbReference type="Proteomes" id="UP000837675"/>
    </source>
</evidence>
<name>A0A8S4BV99_9ACAR</name>
<evidence type="ECO:0000313" key="1">
    <source>
        <dbReference type="EMBL" id="CAG7588766.1"/>
    </source>
</evidence>
<protein>
    <submittedName>
        <fullName evidence="1">Uncharacterized protein</fullName>
    </submittedName>
</protein>
<accession>A0A8S4BV99</accession>
<dbReference type="Proteomes" id="UP000837675">
    <property type="component" value="Unassembled WGS sequence"/>
</dbReference>
<sequence>MNLTLTKSEKHTDTIARIEFKADELTVENEDRK</sequence>
<dbReference type="AlphaFoldDB" id="A0A8S4BV99"/>
<organism evidence="1 2">
    <name type="scientific">Hyalomma marginatum</name>
    <dbReference type="NCBI Taxonomy" id="34627"/>
    <lineage>
        <taxon>Eukaryota</taxon>
        <taxon>Metazoa</taxon>
        <taxon>Ecdysozoa</taxon>
        <taxon>Arthropoda</taxon>
        <taxon>Chelicerata</taxon>
        <taxon>Arachnida</taxon>
        <taxon>Acari</taxon>
        <taxon>Parasitiformes</taxon>
        <taxon>Ixodida</taxon>
        <taxon>Ixodoidea</taxon>
        <taxon>Ixodidae</taxon>
        <taxon>Hyalomminae</taxon>
        <taxon>Hyalomma</taxon>
    </lineage>
</organism>
<keyword evidence="2" id="KW-1185">Reference proteome</keyword>
<proteinExistence type="predicted"/>
<comment type="caution">
    <text evidence="1">The sequence shown here is derived from an EMBL/GenBank/DDBJ whole genome shotgun (WGS) entry which is preliminary data.</text>
</comment>
<gene>
    <name evidence="1" type="ORF">MHYMCMPASI_00049</name>
</gene>
<dbReference type="EMBL" id="CAJVAF010000010">
    <property type="protein sequence ID" value="CAG7588766.1"/>
    <property type="molecule type" value="Genomic_DNA"/>
</dbReference>
<reference evidence="1" key="1">
    <citation type="submission" date="2021-06" db="EMBL/GenBank/DDBJ databases">
        <authorList>
            <person name="Nardi T."/>
            <person name="Nardi T."/>
        </authorList>
    </citation>
    <scope>NUCLEOTIDE SEQUENCE</scope>
</reference>